<dbReference type="GO" id="GO:0006935">
    <property type="term" value="P:chemotaxis"/>
    <property type="evidence" value="ECO:0007669"/>
    <property type="project" value="UniProtKB-KW"/>
</dbReference>
<reference evidence="13" key="1">
    <citation type="submission" date="2020-12" db="EMBL/GenBank/DDBJ databases">
        <title>Enhanced detection system for hospital associated transmission using whole genome sequencing surveillance.</title>
        <authorList>
            <person name="Harrison L.H."/>
            <person name="Van Tyne D."/>
            <person name="Marsh J.W."/>
            <person name="Griffith M.P."/>
            <person name="Snyder D.J."/>
            <person name="Cooper V.S."/>
            <person name="Mustapha M."/>
        </authorList>
    </citation>
    <scope>NUCLEOTIDE SEQUENCE</scope>
    <source>
        <strain evidence="13">PSB00042</strain>
    </source>
</reference>
<comment type="similarity">
    <text evidence="2 10">Belongs to the CheZ family.</text>
</comment>
<comment type="subcellular location">
    <subcellularLocation>
        <location evidence="1 10">Cytoplasm</location>
    </subcellularLocation>
</comment>
<evidence type="ECO:0000256" key="9">
    <source>
        <dbReference type="ARBA" id="ARBA00029599"/>
    </source>
</evidence>
<protein>
    <recommendedName>
        <fullName evidence="3 10">Protein phosphatase CheZ</fullName>
        <ecNumber evidence="10">3.1.3.-</ecNumber>
    </recommendedName>
    <alternativeName>
        <fullName evidence="9 10">Chemotaxis protein CheZ</fullName>
    </alternativeName>
</protein>
<dbReference type="PANTHER" id="PTHR43693">
    <property type="entry name" value="PROTEIN PHOSPHATASE CHEZ"/>
    <property type="match status" value="1"/>
</dbReference>
<keyword evidence="8 10" id="KW-0904">Protein phosphatase</keyword>
<dbReference type="GO" id="GO:0004721">
    <property type="term" value="F:phosphoprotein phosphatase activity"/>
    <property type="evidence" value="ECO:0007669"/>
    <property type="project" value="UniProtKB-KW"/>
</dbReference>
<name>A0A8I1EBN3_PSEPU</name>
<proteinExistence type="inferred from homology"/>
<evidence type="ECO:0000256" key="6">
    <source>
        <dbReference type="ARBA" id="ARBA00022779"/>
    </source>
</evidence>
<feature type="compositionally biased region" description="Basic and acidic residues" evidence="12">
    <location>
        <begin position="178"/>
        <end position="190"/>
    </location>
</feature>
<dbReference type="EMBL" id="JAEHTE010000002">
    <property type="protein sequence ID" value="MBI6882830.1"/>
    <property type="molecule type" value="Genomic_DNA"/>
</dbReference>
<evidence type="ECO:0000256" key="11">
    <source>
        <dbReference type="PIRSR" id="PIRSR002884-1"/>
    </source>
</evidence>
<dbReference type="SUPFAM" id="SSF75708">
    <property type="entry name" value="Chemotaxis phosphatase CheZ"/>
    <property type="match status" value="1"/>
</dbReference>
<evidence type="ECO:0000256" key="12">
    <source>
        <dbReference type="SAM" id="MobiDB-lite"/>
    </source>
</evidence>
<evidence type="ECO:0000256" key="8">
    <source>
        <dbReference type="ARBA" id="ARBA00022912"/>
    </source>
</evidence>
<keyword evidence="5 10" id="KW-0145">Chemotaxis</keyword>
<dbReference type="GO" id="GO:0005737">
    <property type="term" value="C:cytoplasm"/>
    <property type="evidence" value="ECO:0007669"/>
    <property type="project" value="UniProtKB-SubCell"/>
</dbReference>
<evidence type="ECO:0000256" key="7">
    <source>
        <dbReference type="ARBA" id="ARBA00022801"/>
    </source>
</evidence>
<dbReference type="AlphaFoldDB" id="A0A8I1EBN3"/>
<dbReference type="EC" id="3.1.3.-" evidence="10"/>
<keyword evidence="7 10" id="KW-0378">Hydrolase</keyword>
<evidence type="ECO:0000256" key="1">
    <source>
        <dbReference type="ARBA" id="ARBA00004496"/>
    </source>
</evidence>
<evidence type="ECO:0000256" key="5">
    <source>
        <dbReference type="ARBA" id="ARBA00022500"/>
    </source>
</evidence>
<comment type="subunit">
    <text evidence="10">Homodimer.</text>
</comment>
<evidence type="ECO:0000256" key="10">
    <source>
        <dbReference type="PIRNR" id="PIRNR002884"/>
    </source>
</evidence>
<dbReference type="PIRSF" id="PIRSF002884">
    <property type="entry name" value="CheZ"/>
    <property type="match status" value="1"/>
</dbReference>
<accession>A0A8I1EBN3</accession>
<sequence>MTTHSQNQNNEVIQRIGHLTRMVRVSMHELGLNREIEKAAQAIPDTRDRLAYIATMTEQAANRVLSSIERISPLHKELDAKSRALLEKLTSRLAVAPDGSEEALLLQESIDFMLLTSSSMAATQKEMLEITMAQDFQDLTGQVVKKMIEVIKVIEHQLVQVLLESSNETSEEGVLKRLAESEWEDEKKDSLMNGPQIKPTEGDAVSNQDQVDDLLDSLGF</sequence>
<dbReference type="RefSeq" id="WP_198746454.1">
    <property type="nucleotide sequence ID" value="NZ_JAEHTE010000002.1"/>
</dbReference>
<feature type="region of interest" description="Disordered" evidence="12">
    <location>
        <begin position="178"/>
        <end position="220"/>
    </location>
</feature>
<gene>
    <name evidence="13" type="ORF">JEU22_02805</name>
</gene>
<dbReference type="GO" id="GO:0009288">
    <property type="term" value="C:bacterial-type flagellum"/>
    <property type="evidence" value="ECO:0007669"/>
    <property type="project" value="InterPro"/>
</dbReference>
<dbReference type="InterPro" id="IPR050992">
    <property type="entry name" value="CheZ_family_phosphatases"/>
</dbReference>
<comment type="caution">
    <text evidence="13">The sequence shown here is derived from an EMBL/GenBank/DDBJ whole genome shotgun (WGS) entry which is preliminary data.</text>
</comment>
<keyword evidence="4 10" id="KW-0963">Cytoplasm</keyword>
<evidence type="ECO:0000256" key="3">
    <source>
        <dbReference type="ARBA" id="ARBA00018484"/>
    </source>
</evidence>
<comment type="function">
    <text evidence="10">Plays an important role in bacterial chemotaxis signal transduction pathway by accelerating the dephosphorylation of phosphorylated CheY (CheY-P).</text>
</comment>
<keyword evidence="6 10" id="KW-0283">Flagellar rotation</keyword>
<organism evidence="13 14">
    <name type="scientific">Pseudomonas putida</name>
    <name type="common">Arthrobacter siderocapsulatus</name>
    <dbReference type="NCBI Taxonomy" id="303"/>
    <lineage>
        <taxon>Bacteria</taxon>
        <taxon>Pseudomonadati</taxon>
        <taxon>Pseudomonadota</taxon>
        <taxon>Gammaproteobacteria</taxon>
        <taxon>Pseudomonadales</taxon>
        <taxon>Pseudomonadaceae</taxon>
        <taxon>Pseudomonas</taxon>
    </lineage>
</organism>
<feature type="site" description="Enhances dephosphorylation of CheY-P" evidence="11">
    <location>
        <position position="142"/>
    </location>
</feature>
<dbReference type="Pfam" id="PF04344">
    <property type="entry name" value="CheZ"/>
    <property type="match status" value="1"/>
</dbReference>
<evidence type="ECO:0000256" key="4">
    <source>
        <dbReference type="ARBA" id="ARBA00022490"/>
    </source>
</evidence>
<evidence type="ECO:0000313" key="14">
    <source>
        <dbReference type="Proteomes" id="UP000637061"/>
    </source>
</evidence>
<dbReference type="GO" id="GO:0097588">
    <property type="term" value="P:archaeal or bacterial-type flagellum-dependent cell motility"/>
    <property type="evidence" value="ECO:0007669"/>
    <property type="project" value="UniProtKB-KW"/>
</dbReference>
<feature type="compositionally biased region" description="Acidic residues" evidence="12">
    <location>
        <begin position="210"/>
        <end position="220"/>
    </location>
</feature>
<dbReference type="Gene3D" id="1.10.287.500">
    <property type="entry name" value="Helix hairpin bin"/>
    <property type="match status" value="1"/>
</dbReference>
<dbReference type="Proteomes" id="UP000637061">
    <property type="component" value="Unassembled WGS sequence"/>
</dbReference>
<dbReference type="InterPro" id="IPR007439">
    <property type="entry name" value="Chemotax_Pase_CheZ"/>
</dbReference>
<evidence type="ECO:0000313" key="13">
    <source>
        <dbReference type="EMBL" id="MBI6882830.1"/>
    </source>
</evidence>
<dbReference type="GO" id="GO:0050920">
    <property type="term" value="P:regulation of chemotaxis"/>
    <property type="evidence" value="ECO:0007669"/>
    <property type="project" value="InterPro"/>
</dbReference>
<evidence type="ECO:0000256" key="2">
    <source>
        <dbReference type="ARBA" id="ARBA00005908"/>
    </source>
</evidence>
<dbReference type="PANTHER" id="PTHR43693:SF1">
    <property type="entry name" value="PROTEIN PHOSPHATASE CHEZ"/>
    <property type="match status" value="1"/>
</dbReference>